<dbReference type="EC" id="2.7.13.3" evidence="3"/>
<dbReference type="SMART" id="SM00388">
    <property type="entry name" value="HisKA"/>
    <property type="match status" value="1"/>
</dbReference>
<dbReference type="InterPro" id="IPR003660">
    <property type="entry name" value="HAMP_dom"/>
</dbReference>
<dbReference type="PRINTS" id="PR00344">
    <property type="entry name" value="BCTRLSENSOR"/>
</dbReference>
<dbReference type="Gene3D" id="1.10.287.130">
    <property type="match status" value="1"/>
</dbReference>
<dbReference type="GO" id="GO:0016301">
    <property type="term" value="F:kinase activity"/>
    <property type="evidence" value="ECO:0007669"/>
    <property type="project" value="UniProtKB-KW"/>
</dbReference>
<dbReference type="InterPro" id="IPR005467">
    <property type="entry name" value="His_kinase_dom"/>
</dbReference>
<keyword evidence="4" id="KW-0597">Phosphoprotein</keyword>
<evidence type="ECO:0000256" key="6">
    <source>
        <dbReference type="ARBA" id="ARBA00022692"/>
    </source>
</evidence>
<dbReference type="Gene3D" id="3.30.565.10">
    <property type="entry name" value="Histidine kinase-like ATPase, C-terminal domain"/>
    <property type="match status" value="1"/>
</dbReference>
<name>A0ABU0DMU9_9HYPH</name>
<keyword evidence="5" id="KW-0808">Transferase</keyword>
<dbReference type="PROSITE" id="PS50885">
    <property type="entry name" value="HAMP"/>
    <property type="match status" value="1"/>
</dbReference>
<feature type="domain" description="HAMP" evidence="12">
    <location>
        <begin position="179"/>
        <end position="232"/>
    </location>
</feature>
<evidence type="ECO:0000256" key="7">
    <source>
        <dbReference type="ARBA" id="ARBA00022777"/>
    </source>
</evidence>
<evidence type="ECO:0000256" key="5">
    <source>
        <dbReference type="ARBA" id="ARBA00022679"/>
    </source>
</evidence>
<comment type="catalytic activity">
    <reaction evidence="1">
        <text>ATP + protein L-histidine = ADP + protein N-phospho-L-histidine.</text>
        <dbReference type="EC" id="2.7.13.3"/>
    </reaction>
</comment>
<evidence type="ECO:0000256" key="9">
    <source>
        <dbReference type="ARBA" id="ARBA00023012"/>
    </source>
</evidence>
<feature type="domain" description="Histidine kinase" evidence="11">
    <location>
        <begin position="240"/>
        <end position="432"/>
    </location>
</feature>
<dbReference type="EMBL" id="JAUSUH010000012">
    <property type="protein sequence ID" value="MDQ0349631.1"/>
    <property type="molecule type" value="Genomic_DNA"/>
</dbReference>
<dbReference type="PROSITE" id="PS50109">
    <property type="entry name" value="HIS_KIN"/>
    <property type="match status" value="1"/>
</dbReference>
<evidence type="ECO:0000259" key="11">
    <source>
        <dbReference type="PROSITE" id="PS50109"/>
    </source>
</evidence>
<keyword evidence="7 13" id="KW-0418">Kinase</keyword>
<dbReference type="InterPro" id="IPR050428">
    <property type="entry name" value="TCS_sensor_his_kinase"/>
</dbReference>
<dbReference type="InterPro" id="IPR036097">
    <property type="entry name" value="HisK_dim/P_sf"/>
</dbReference>
<organism evidence="13 14">
    <name type="scientific">Ancylobacter vacuolatus</name>
    <dbReference type="NCBI Taxonomy" id="223389"/>
    <lineage>
        <taxon>Bacteria</taxon>
        <taxon>Pseudomonadati</taxon>
        <taxon>Pseudomonadota</taxon>
        <taxon>Alphaproteobacteria</taxon>
        <taxon>Hyphomicrobiales</taxon>
        <taxon>Xanthobacteraceae</taxon>
        <taxon>Ancylobacter</taxon>
    </lineage>
</organism>
<dbReference type="InterPro" id="IPR036890">
    <property type="entry name" value="HATPase_C_sf"/>
</dbReference>
<keyword evidence="8" id="KW-1133">Transmembrane helix</keyword>
<keyword evidence="14" id="KW-1185">Reference proteome</keyword>
<dbReference type="CDD" id="cd00082">
    <property type="entry name" value="HisKA"/>
    <property type="match status" value="1"/>
</dbReference>
<dbReference type="InterPro" id="IPR003661">
    <property type="entry name" value="HisK_dim/P_dom"/>
</dbReference>
<gene>
    <name evidence="13" type="ORF">J2S76_004082</name>
</gene>
<comment type="subcellular location">
    <subcellularLocation>
        <location evidence="2">Membrane</location>
    </subcellularLocation>
</comment>
<evidence type="ECO:0000313" key="14">
    <source>
        <dbReference type="Proteomes" id="UP001238467"/>
    </source>
</evidence>
<evidence type="ECO:0000259" key="12">
    <source>
        <dbReference type="PROSITE" id="PS50885"/>
    </source>
</evidence>
<evidence type="ECO:0000256" key="10">
    <source>
        <dbReference type="ARBA" id="ARBA00023136"/>
    </source>
</evidence>
<dbReference type="Pfam" id="PF02518">
    <property type="entry name" value="HATPase_c"/>
    <property type="match status" value="1"/>
</dbReference>
<comment type="caution">
    <text evidence="13">The sequence shown here is derived from an EMBL/GenBank/DDBJ whole genome shotgun (WGS) entry which is preliminary data.</text>
</comment>
<evidence type="ECO:0000256" key="1">
    <source>
        <dbReference type="ARBA" id="ARBA00000085"/>
    </source>
</evidence>
<dbReference type="RefSeq" id="WP_307063504.1">
    <property type="nucleotide sequence ID" value="NZ_JAUSUH010000012.1"/>
</dbReference>
<dbReference type="SUPFAM" id="SSF55874">
    <property type="entry name" value="ATPase domain of HSP90 chaperone/DNA topoisomerase II/histidine kinase"/>
    <property type="match status" value="1"/>
</dbReference>
<keyword evidence="9" id="KW-0902">Two-component regulatory system</keyword>
<dbReference type="InterPro" id="IPR003594">
    <property type="entry name" value="HATPase_dom"/>
</dbReference>
<dbReference type="SMART" id="SM00387">
    <property type="entry name" value="HATPase_c"/>
    <property type="match status" value="1"/>
</dbReference>
<dbReference type="Proteomes" id="UP001238467">
    <property type="component" value="Unassembled WGS sequence"/>
</dbReference>
<protein>
    <recommendedName>
        <fullName evidence="3">histidine kinase</fullName>
        <ecNumber evidence="3">2.7.13.3</ecNumber>
    </recommendedName>
</protein>
<accession>A0ABU0DMU9</accession>
<evidence type="ECO:0000256" key="3">
    <source>
        <dbReference type="ARBA" id="ARBA00012438"/>
    </source>
</evidence>
<dbReference type="PANTHER" id="PTHR45436">
    <property type="entry name" value="SENSOR HISTIDINE KINASE YKOH"/>
    <property type="match status" value="1"/>
</dbReference>
<evidence type="ECO:0000313" key="13">
    <source>
        <dbReference type="EMBL" id="MDQ0349631.1"/>
    </source>
</evidence>
<dbReference type="SUPFAM" id="SSF47384">
    <property type="entry name" value="Homodimeric domain of signal transducing histidine kinase"/>
    <property type="match status" value="1"/>
</dbReference>
<evidence type="ECO:0000256" key="8">
    <source>
        <dbReference type="ARBA" id="ARBA00022989"/>
    </source>
</evidence>
<reference evidence="13 14" key="1">
    <citation type="submission" date="2023-07" db="EMBL/GenBank/DDBJ databases">
        <title>Genomic Encyclopedia of Type Strains, Phase IV (KMG-IV): sequencing the most valuable type-strain genomes for metagenomic binning, comparative biology and taxonomic classification.</title>
        <authorList>
            <person name="Goeker M."/>
        </authorList>
    </citation>
    <scope>NUCLEOTIDE SEQUENCE [LARGE SCALE GENOMIC DNA]</scope>
    <source>
        <strain evidence="13 14">DSM 1277</strain>
    </source>
</reference>
<dbReference type="PANTHER" id="PTHR45436:SF5">
    <property type="entry name" value="SENSOR HISTIDINE KINASE TRCS"/>
    <property type="match status" value="1"/>
</dbReference>
<keyword evidence="6" id="KW-0812">Transmembrane</keyword>
<evidence type="ECO:0000256" key="4">
    <source>
        <dbReference type="ARBA" id="ARBA00022553"/>
    </source>
</evidence>
<keyword evidence="10" id="KW-0472">Membrane</keyword>
<dbReference type="InterPro" id="IPR004358">
    <property type="entry name" value="Sig_transdc_His_kin-like_C"/>
</dbReference>
<sequence>MGVRIVLFAGLAMLAQLVAVLWEYGRDPENLGRLMLEQETTALAGGLRENGTRLAYELPTGLASRYDVAGSGYVARVRTANGVVLFSHCDAACADHFLPLDVNPPSFWLRHIAPGYPMSIAGGRTVQIGDRAVFIEIAIAGDPRAAVWGVLFDEALEHMLVPMSLTVIFVLGATLLSIRAALRPVVRAAHKAETLDPLRSDARLDDAGMPREIAQLTGAVNRSFDRIRELMAAQKLFTSAIAHEIRTPLAVIRLELEGIDDVRARRAMGEVDELTRLLQQLVTLARLEATDRATFTPMGLDDMLGEVVGSLAPWVYAHGATIAFEPSGNARVIAHVGLLKDAVRNLVENAVRHGGPGVAVLVGTEPGPCVTVMDDGKGYRLAGTEGYYAPEGGVGIGLEIVSRIAALHGGDFTLTANEPRGTKALLRLPPAAAPSTPDPA</sequence>
<proteinExistence type="predicted"/>
<dbReference type="Pfam" id="PF00512">
    <property type="entry name" value="HisKA"/>
    <property type="match status" value="1"/>
</dbReference>
<evidence type="ECO:0000256" key="2">
    <source>
        <dbReference type="ARBA" id="ARBA00004370"/>
    </source>
</evidence>